<evidence type="ECO:0000256" key="1">
    <source>
        <dbReference type="SAM" id="MobiDB-lite"/>
    </source>
</evidence>
<feature type="region of interest" description="Disordered" evidence="1">
    <location>
        <begin position="291"/>
        <end position="310"/>
    </location>
</feature>
<dbReference type="AlphaFoldDB" id="A0A1A6C175"/>
<name>A0A1A6C175_9GAMM</name>
<keyword evidence="3" id="KW-1185">Reference proteome</keyword>
<comment type="caution">
    <text evidence="2">The sequence shown here is derived from an EMBL/GenBank/DDBJ whole genome shotgun (WGS) entry which is preliminary data.</text>
</comment>
<sequence length="333" mass="36409">MAVPNKHISIRLGGIHGKAQTIVNVALRLLPANHIDYTLVSDERVPADLLIADGDDATGQALLAASARDQHAIVYGKQAPAAVAAQWQYIHPLRVQGLLDAIGDLVRHMPVRTRQAGTHEMDGVSDSCLQWLTRMRHLDTPSHAVVAPTLAIWIDGQAKTFYAIQNFDKVSMEMAACSRPPQVRTVDPETFLAATAKLQRHNLDGLIWRTAHMPRKVAPLDPKQRYRLRGWPNFTRVGAQAHELRLAALLTQRAMSVAELERASGCDQQEIAGFCNAARWFDLLLTESAAPDHRPSSLPGTPAAAHGPASSGLLARLARRLSDMVTSRGADER</sequence>
<organism evidence="2 3">
    <name type="scientific">Acidihalobacter prosperus</name>
    <dbReference type="NCBI Taxonomy" id="160660"/>
    <lineage>
        <taxon>Bacteria</taxon>
        <taxon>Pseudomonadati</taxon>
        <taxon>Pseudomonadota</taxon>
        <taxon>Gammaproteobacteria</taxon>
        <taxon>Chromatiales</taxon>
        <taxon>Ectothiorhodospiraceae</taxon>
        <taxon>Acidihalobacter</taxon>
    </lineage>
</organism>
<dbReference type="EMBL" id="JQSG02000006">
    <property type="protein sequence ID" value="OBS08305.1"/>
    <property type="molecule type" value="Genomic_DNA"/>
</dbReference>
<reference evidence="2 3" key="1">
    <citation type="journal article" date="2014" name="Genome Announc.">
        <title>Draft Genome Sequence of the Iron-Oxidizing, Acidophilic, and Halotolerant 'Thiobacillus prosperus' Type Strain DSM 5130.</title>
        <authorList>
            <person name="Ossandon F.J."/>
            <person name="Cardenas J.P."/>
            <person name="Corbett M."/>
            <person name="Quatrini R."/>
            <person name="Holmes D.S."/>
            <person name="Watkin E."/>
        </authorList>
    </citation>
    <scope>NUCLEOTIDE SEQUENCE [LARGE SCALE GENOMIC DNA]</scope>
    <source>
        <strain evidence="2 3">DSM 5130</strain>
    </source>
</reference>
<evidence type="ECO:0000313" key="2">
    <source>
        <dbReference type="EMBL" id="OBS08305.1"/>
    </source>
</evidence>
<dbReference type="OrthoDB" id="3212305at2"/>
<dbReference type="RefSeq" id="WP_038092731.1">
    <property type="nucleotide sequence ID" value="NZ_JQSG02000006.1"/>
</dbReference>
<dbReference type="Proteomes" id="UP000029273">
    <property type="component" value="Unassembled WGS sequence"/>
</dbReference>
<accession>A0A1A6C175</accession>
<protein>
    <submittedName>
        <fullName evidence="2">Uncharacterized protein</fullName>
    </submittedName>
</protein>
<proteinExistence type="predicted"/>
<evidence type="ECO:0000313" key="3">
    <source>
        <dbReference type="Proteomes" id="UP000029273"/>
    </source>
</evidence>
<gene>
    <name evidence="2" type="ORF">Thpro_022555</name>
</gene>